<dbReference type="AlphaFoldDB" id="A0A9P7MBD0"/>
<comment type="subcellular location">
    <subcellularLocation>
        <location evidence="4">Membrane</location>
        <topology evidence="4">Multi-pass membrane protein</topology>
    </subcellularLocation>
</comment>
<dbReference type="Proteomes" id="UP000706124">
    <property type="component" value="Unassembled WGS sequence"/>
</dbReference>
<dbReference type="InterPro" id="IPR007274">
    <property type="entry name" value="Cop_transporter"/>
</dbReference>
<dbReference type="OrthoDB" id="161814at2759"/>
<dbReference type="PANTHER" id="PTHR12483">
    <property type="entry name" value="SOLUTE CARRIER FAMILY 31 COPPER TRANSPORTERS"/>
    <property type="match status" value="1"/>
</dbReference>
<keyword evidence="3 4" id="KW-0472">Membrane</keyword>
<evidence type="ECO:0000313" key="5">
    <source>
        <dbReference type="EMBL" id="KAG5935994.1"/>
    </source>
</evidence>
<proteinExistence type="inferred from homology"/>
<reference evidence="5 6" key="1">
    <citation type="journal article" date="2020" name="bioRxiv">
        <title>Whole genome comparisons of ergot fungi reveals the divergence and evolution of species within the genus Claviceps are the result of varying mechanisms driving genome evolution and host range expansion.</title>
        <authorList>
            <person name="Wyka S.A."/>
            <person name="Mondo S.J."/>
            <person name="Liu M."/>
            <person name="Dettman J."/>
            <person name="Nalam V."/>
            <person name="Broders K.D."/>
        </authorList>
    </citation>
    <scope>NUCLEOTIDE SEQUENCE [LARGE SCALE GENOMIC DNA]</scope>
    <source>
        <strain evidence="5 6">CCC 1485</strain>
    </source>
</reference>
<keyword evidence="1 4" id="KW-0812">Transmembrane</keyword>
<keyword evidence="4" id="KW-0813">Transport</keyword>
<evidence type="ECO:0000256" key="2">
    <source>
        <dbReference type="ARBA" id="ARBA00022989"/>
    </source>
</evidence>
<feature type="transmembrane region" description="Helical" evidence="4">
    <location>
        <begin position="120"/>
        <end position="140"/>
    </location>
</feature>
<keyword evidence="6" id="KW-1185">Reference proteome</keyword>
<accession>A0A9P7MBD0</accession>
<evidence type="ECO:0000313" key="6">
    <source>
        <dbReference type="Proteomes" id="UP000706124"/>
    </source>
</evidence>
<dbReference type="GO" id="GO:0005375">
    <property type="term" value="F:copper ion transmembrane transporter activity"/>
    <property type="evidence" value="ECO:0007669"/>
    <property type="project" value="UniProtKB-UniRule"/>
</dbReference>
<protein>
    <recommendedName>
        <fullName evidence="4">Copper transport protein</fullName>
    </recommendedName>
</protein>
<evidence type="ECO:0000256" key="4">
    <source>
        <dbReference type="RuleBase" id="RU367022"/>
    </source>
</evidence>
<comment type="similarity">
    <text evidence="4">Belongs to the copper transporter (Ctr) (TC 1.A.56) family. SLC31A subfamily.</text>
</comment>
<name>A0A9P7MBD0_9HYPO</name>
<dbReference type="PANTHER" id="PTHR12483:SF79">
    <property type="entry name" value="COPPER TRANSPORT PROTEIN"/>
    <property type="match status" value="1"/>
</dbReference>
<organism evidence="5 6">
    <name type="scientific">Claviceps pazoutovae</name>
    <dbReference type="NCBI Taxonomy" id="1649127"/>
    <lineage>
        <taxon>Eukaryota</taxon>
        <taxon>Fungi</taxon>
        <taxon>Dikarya</taxon>
        <taxon>Ascomycota</taxon>
        <taxon>Pezizomycotina</taxon>
        <taxon>Sordariomycetes</taxon>
        <taxon>Hypocreomycetidae</taxon>
        <taxon>Hypocreales</taxon>
        <taxon>Clavicipitaceae</taxon>
        <taxon>Claviceps</taxon>
    </lineage>
</organism>
<dbReference type="Pfam" id="PF04145">
    <property type="entry name" value="Ctr"/>
    <property type="match status" value="1"/>
</dbReference>
<keyword evidence="2 4" id="KW-1133">Transmembrane helix</keyword>
<sequence>MDMHHDGPQGASCKISMLWNWYTIDACFLSSSWHITNQAMFAATCIGVILLVMFVELTRRLGREYDAFLLRQFQREASRRYLDDVLDPSGSTSSSSLVRSQSVAVVATFRASLLQQLARSVLHAVTFGVAYIVMLLAMYFNGYVIICIFIGAGLGKFFCDWLEVRVAAGAAGEGVVVDGKGGRGVEEPSVCCG</sequence>
<evidence type="ECO:0000256" key="1">
    <source>
        <dbReference type="ARBA" id="ARBA00022692"/>
    </source>
</evidence>
<comment type="caution">
    <text evidence="5">The sequence shown here is derived from an EMBL/GenBank/DDBJ whole genome shotgun (WGS) entry which is preliminary data.</text>
</comment>
<dbReference type="GO" id="GO:0016020">
    <property type="term" value="C:membrane"/>
    <property type="evidence" value="ECO:0007669"/>
    <property type="project" value="UniProtKB-SubCell"/>
</dbReference>
<keyword evidence="4" id="KW-0186">Copper</keyword>
<gene>
    <name evidence="5" type="ORF">E4U60_002836</name>
</gene>
<keyword evidence="4" id="KW-0406">Ion transport</keyword>
<feature type="transmembrane region" description="Helical" evidence="4">
    <location>
        <begin position="39"/>
        <end position="57"/>
    </location>
</feature>
<keyword evidence="4" id="KW-0187">Copper transport</keyword>
<dbReference type="EMBL" id="SRPO01000233">
    <property type="protein sequence ID" value="KAG5935994.1"/>
    <property type="molecule type" value="Genomic_DNA"/>
</dbReference>
<evidence type="ECO:0000256" key="3">
    <source>
        <dbReference type="ARBA" id="ARBA00023136"/>
    </source>
</evidence>